<sequence>MAEEPVAEEPVAEEPPVAESVVAEPVVAAVGSGAAKWMVVGSGGGMGGWGRRDWVPEIAGVVRSGARSGGVGCVEGVRGSS</sequence>
<evidence type="ECO:0000313" key="2">
    <source>
        <dbReference type="Proteomes" id="UP001501705"/>
    </source>
</evidence>
<proteinExistence type="predicted"/>
<reference evidence="1 2" key="1">
    <citation type="journal article" date="2019" name="Int. J. Syst. Evol. Microbiol.">
        <title>The Global Catalogue of Microorganisms (GCM) 10K type strain sequencing project: providing services to taxonomists for standard genome sequencing and annotation.</title>
        <authorList>
            <consortium name="The Broad Institute Genomics Platform"/>
            <consortium name="The Broad Institute Genome Sequencing Center for Infectious Disease"/>
            <person name="Wu L."/>
            <person name="Ma J."/>
        </authorList>
    </citation>
    <scope>NUCLEOTIDE SEQUENCE [LARGE SCALE GENOMIC DNA]</scope>
    <source>
        <strain evidence="1 2">JCM 15572</strain>
    </source>
</reference>
<protein>
    <submittedName>
        <fullName evidence="1">Uncharacterized protein</fullName>
    </submittedName>
</protein>
<dbReference type="EMBL" id="BAAAPH010000005">
    <property type="protein sequence ID" value="GAA1563568.1"/>
    <property type="molecule type" value="Genomic_DNA"/>
</dbReference>
<comment type="caution">
    <text evidence="1">The sequence shown here is derived from an EMBL/GenBank/DDBJ whole genome shotgun (WGS) entry which is preliminary data.</text>
</comment>
<name>A0ABN2CVR5_9ACTN</name>
<accession>A0ABN2CVR5</accession>
<organism evidence="1 2">
    <name type="scientific">Kribbella hippodromi</name>
    <dbReference type="NCBI Taxonomy" id="434347"/>
    <lineage>
        <taxon>Bacteria</taxon>
        <taxon>Bacillati</taxon>
        <taxon>Actinomycetota</taxon>
        <taxon>Actinomycetes</taxon>
        <taxon>Propionibacteriales</taxon>
        <taxon>Kribbellaceae</taxon>
        <taxon>Kribbella</taxon>
    </lineage>
</organism>
<evidence type="ECO:0000313" key="1">
    <source>
        <dbReference type="EMBL" id="GAA1563568.1"/>
    </source>
</evidence>
<keyword evidence="2" id="KW-1185">Reference proteome</keyword>
<gene>
    <name evidence="1" type="ORF">GCM10009804_20300</name>
</gene>
<dbReference type="Proteomes" id="UP001501705">
    <property type="component" value="Unassembled WGS sequence"/>
</dbReference>